<gene>
    <name evidence="1" type="primary">holB</name>
    <name evidence="1" type="ORF">GCM10011510_18960</name>
</gene>
<reference evidence="1" key="2">
    <citation type="submission" date="2020-09" db="EMBL/GenBank/DDBJ databases">
        <authorList>
            <person name="Sun Q."/>
            <person name="Zhou Y."/>
        </authorList>
    </citation>
    <scope>NUCLEOTIDE SEQUENCE</scope>
    <source>
        <strain evidence="1">CGMCC 1.15533</strain>
    </source>
</reference>
<dbReference type="InterPro" id="IPR050238">
    <property type="entry name" value="DNA_Rep/Repair_Clamp_Loader"/>
</dbReference>
<accession>A0A917A9T6</accession>
<dbReference type="OrthoDB" id="9810148at2"/>
<dbReference type="AlphaFoldDB" id="A0A917A9T6"/>
<dbReference type="NCBIfam" id="NF005581">
    <property type="entry name" value="PRK07276.1"/>
    <property type="match status" value="1"/>
</dbReference>
<proteinExistence type="predicted"/>
<dbReference type="Proteomes" id="UP000660801">
    <property type="component" value="Unassembled WGS sequence"/>
</dbReference>
<keyword evidence="2" id="KW-1185">Reference proteome</keyword>
<dbReference type="GO" id="GO:0008408">
    <property type="term" value="F:3'-5' exonuclease activity"/>
    <property type="evidence" value="ECO:0007669"/>
    <property type="project" value="InterPro"/>
</dbReference>
<evidence type="ECO:0000313" key="2">
    <source>
        <dbReference type="Proteomes" id="UP000660801"/>
    </source>
</evidence>
<dbReference type="SUPFAM" id="SSF52540">
    <property type="entry name" value="P-loop containing nucleoside triphosphate hydrolases"/>
    <property type="match status" value="1"/>
</dbReference>
<name>A0A917A9T6_9STRE</name>
<dbReference type="RefSeq" id="WP_068991312.1">
    <property type="nucleotide sequence ID" value="NZ_BMJN01000051.1"/>
</dbReference>
<dbReference type="Pfam" id="PF13177">
    <property type="entry name" value="DNA_pol3_delta2"/>
    <property type="match status" value="1"/>
</dbReference>
<organism evidence="1 2">
    <name type="scientific">Streptococcus himalayensis</name>
    <dbReference type="NCBI Taxonomy" id="1888195"/>
    <lineage>
        <taxon>Bacteria</taxon>
        <taxon>Bacillati</taxon>
        <taxon>Bacillota</taxon>
        <taxon>Bacilli</taxon>
        <taxon>Lactobacillales</taxon>
        <taxon>Streptococcaceae</taxon>
        <taxon>Streptococcus</taxon>
    </lineage>
</organism>
<reference evidence="1" key="1">
    <citation type="journal article" date="2014" name="Int. J. Syst. Evol. Microbiol.">
        <title>Complete genome sequence of Corynebacterium casei LMG S-19264T (=DSM 44701T), isolated from a smear-ripened cheese.</title>
        <authorList>
            <consortium name="US DOE Joint Genome Institute (JGI-PGF)"/>
            <person name="Walter F."/>
            <person name="Albersmeier A."/>
            <person name="Kalinowski J."/>
            <person name="Ruckert C."/>
        </authorList>
    </citation>
    <scope>NUCLEOTIDE SEQUENCE</scope>
    <source>
        <strain evidence="1">CGMCC 1.15533</strain>
    </source>
</reference>
<dbReference type="Gene3D" id="3.40.50.300">
    <property type="entry name" value="P-loop containing nucleotide triphosphate hydrolases"/>
    <property type="match status" value="1"/>
</dbReference>
<protein>
    <submittedName>
        <fullName evidence="1">DNA polymerase III subunit delta</fullName>
    </submittedName>
</protein>
<dbReference type="GO" id="GO:0006261">
    <property type="term" value="P:DNA-templated DNA replication"/>
    <property type="evidence" value="ECO:0007669"/>
    <property type="project" value="TreeGrafter"/>
</dbReference>
<sequence>MKEETLRIIQPEQIQRFEKILEQKRLHHAYLFTGAFASFEMAQFLAQALFCEEKKGVFACGRCRNCRLIEEEAFSDVTVLRPTNQLIKTETIRELVRKFSQSGIEGNRQVFIICEADKMHVHAANSLLKVIEEPQSEIYVFFLASDAEKILPTIRSRTQVFHFPKSHAYLVHRLEQEGLMRQQADMLATYAQSEAEALGAAKSTSFMRSLDEVERFVKSLLNGQKLAYVQVSSLVHLADDKEKQAQILRLIEVCLAKEIMQPKAQFYLTALSKTYQMWQANVSFQNALEYMVLNRQSSF</sequence>
<dbReference type="GO" id="GO:0003887">
    <property type="term" value="F:DNA-directed DNA polymerase activity"/>
    <property type="evidence" value="ECO:0007669"/>
    <property type="project" value="InterPro"/>
</dbReference>
<dbReference type="PANTHER" id="PTHR11669:SF8">
    <property type="entry name" value="DNA POLYMERASE III SUBUNIT DELTA"/>
    <property type="match status" value="1"/>
</dbReference>
<dbReference type="NCBIfam" id="TIGR00678">
    <property type="entry name" value="holB"/>
    <property type="match status" value="1"/>
</dbReference>
<dbReference type="PANTHER" id="PTHR11669">
    <property type="entry name" value="REPLICATION FACTOR C / DNA POLYMERASE III GAMMA-TAU SUBUNIT"/>
    <property type="match status" value="1"/>
</dbReference>
<dbReference type="InterPro" id="IPR004622">
    <property type="entry name" value="DNA_pol_HolB"/>
</dbReference>
<comment type="caution">
    <text evidence="1">The sequence shown here is derived from an EMBL/GenBank/DDBJ whole genome shotgun (WGS) entry which is preliminary data.</text>
</comment>
<dbReference type="EMBL" id="BMJN01000051">
    <property type="protein sequence ID" value="GGE37800.1"/>
    <property type="molecule type" value="Genomic_DNA"/>
</dbReference>
<dbReference type="InterPro" id="IPR027417">
    <property type="entry name" value="P-loop_NTPase"/>
</dbReference>
<evidence type="ECO:0000313" key="1">
    <source>
        <dbReference type="EMBL" id="GGE37800.1"/>
    </source>
</evidence>